<keyword evidence="2" id="KW-1185">Reference proteome</keyword>
<organism evidence="1 2">
    <name type="scientific">Nakamurella alba</name>
    <dbReference type="NCBI Taxonomy" id="2665158"/>
    <lineage>
        <taxon>Bacteria</taxon>
        <taxon>Bacillati</taxon>
        <taxon>Actinomycetota</taxon>
        <taxon>Actinomycetes</taxon>
        <taxon>Nakamurellales</taxon>
        <taxon>Nakamurellaceae</taxon>
        <taxon>Nakamurella</taxon>
    </lineage>
</organism>
<proteinExistence type="predicted"/>
<evidence type="ECO:0000313" key="1">
    <source>
        <dbReference type="EMBL" id="MTD16029.1"/>
    </source>
</evidence>
<protein>
    <recommendedName>
        <fullName evidence="3">Ribbon-helix-helix protein, CopG family</fullName>
    </recommendedName>
</protein>
<dbReference type="AlphaFoldDB" id="A0A7K1FRP2"/>
<sequence>MTLSIDLPEQALARLRAEAHRRGISVDDVVAELASQLPPERGDVRRRRLAFVGAGASKNGITHQVDEALAAGFGRD</sequence>
<reference evidence="1 2" key="1">
    <citation type="submission" date="2019-11" db="EMBL/GenBank/DDBJ databases">
        <authorList>
            <person name="Jiang L.-Q."/>
        </authorList>
    </citation>
    <scope>NUCLEOTIDE SEQUENCE [LARGE SCALE GENOMIC DNA]</scope>
    <source>
        <strain evidence="1 2">YIM 132087</strain>
    </source>
</reference>
<dbReference type="RefSeq" id="WP_154770014.1">
    <property type="nucleotide sequence ID" value="NZ_WLYK01000008.1"/>
</dbReference>
<evidence type="ECO:0000313" key="2">
    <source>
        <dbReference type="Proteomes" id="UP000460221"/>
    </source>
</evidence>
<dbReference type="EMBL" id="WLYK01000008">
    <property type="protein sequence ID" value="MTD16029.1"/>
    <property type="molecule type" value="Genomic_DNA"/>
</dbReference>
<comment type="caution">
    <text evidence="1">The sequence shown here is derived from an EMBL/GenBank/DDBJ whole genome shotgun (WGS) entry which is preliminary data.</text>
</comment>
<accession>A0A7K1FRP2</accession>
<evidence type="ECO:0008006" key="3">
    <source>
        <dbReference type="Google" id="ProtNLM"/>
    </source>
</evidence>
<dbReference type="Proteomes" id="UP000460221">
    <property type="component" value="Unassembled WGS sequence"/>
</dbReference>
<name>A0A7K1FRP2_9ACTN</name>
<gene>
    <name evidence="1" type="ORF">GIS00_19005</name>
</gene>